<dbReference type="Gene3D" id="3.40.50.261">
    <property type="entry name" value="Succinyl-CoA synthetase domains"/>
    <property type="match status" value="1"/>
</dbReference>
<feature type="binding site" evidence="7">
    <location>
        <begin position="330"/>
        <end position="332"/>
    </location>
    <ligand>
        <name>substrate</name>
        <note>ligand shared with subunit alpha</note>
    </ligand>
</feature>
<dbReference type="InterPro" id="IPR016102">
    <property type="entry name" value="Succinyl-CoA_synth-like"/>
</dbReference>
<feature type="binding site" evidence="7">
    <location>
        <position position="116"/>
    </location>
    <ligand>
        <name>ATP</name>
        <dbReference type="ChEBI" id="CHEBI:30616"/>
    </ligand>
</feature>
<evidence type="ECO:0000256" key="2">
    <source>
        <dbReference type="ARBA" id="ARBA00022532"/>
    </source>
</evidence>
<dbReference type="SUPFAM" id="SSF52210">
    <property type="entry name" value="Succinyl-CoA synthetase domains"/>
    <property type="match status" value="1"/>
</dbReference>
<keyword evidence="2 7" id="KW-0816">Tricarboxylic acid cycle</keyword>
<feature type="binding site" evidence="7">
    <location>
        <position position="208"/>
    </location>
    <ligand>
        <name>Mg(2+)</name>
        <dbReference type="ChEBI" id="CHEBI:18420"/>
    </ligand>
</feature>
<dbReference type="InterPro" id="IPR013650">
    <property type="entry name" value="ATP-grasp_succ-CoA_synth-type"/>
</dbReference>
<evidence type="ECO:0000256" key="5">
    <source>
        <dbReference type="ARBA" id="ARBA00022741"/>
    </source>
</evidence>
<proteinExistence type="inferred from homology"/>
<dbReference type="Proteomes" id="UP000643701">
    <property type="component" value="Unassembled WGS sequence"/>
</dbReference>
<dbReference type="PIRSF" id="PIRSF001554">
    <property type="entry name" value="SucCS_beta"/>
    <property type="match status" value="1"/>
</dbReference>
<reference evidence="10" key="1">
    <citation type="submission" date="2020-03" db="EMBL/GenBank/DDBJ databases">
        <title>Psychroflexus Maritimus sp. nov., isolate from marine sediment.</title>
        <authorList>
            <person name="Zhong Y.-L."/>
        </authorList>
    </citation>
    <scope>NUCLEOTIDE SEQUENCE</scope>
    <source>
        <strain evidence="10">C1</strain>
    </source>
</reference>
<evidence type="ECO:0000256" key="6">
    <source>
        <dbReference type="ARBA" id="ARBA00022842"/>
    </source>
</evidence>
<dbReference type="PROSITE" id="PS01217">
    <property type="entry name" value="SUCCINYL_COA_LIG_3"/>
    <property type="match status" value="1"/>
</dbReference>
<evidence type="ECO:0000313" key="11">
    <source>
        <dbReference type="Proteomes" id="UP000643701"/>
    </source>
</evidence>
<gene>
    <name evidence="7 10" type="primary">sucC</name>
    <name evidence="10" type="ORF">G7034_06445</name>
</gene>
<dbReference type="GO" id="GO:0006104">
    <property type="term" value="P:succinyl-CoA metabolic process"/>
    <property type="evidence" value="ECO:0007669"/>
    <property type="project" value="TreeGrafter"/>
</dbReference>
<dbReference type="FunFam" id="3.30.1490.20:FF:000002">
    <property type="entry name" value="Succinate--CoA ligase [ADP-forming] subunit beta"/>
    <property type="match status" value="1"/>
</dbReference>
<keyword evidence="6 7" id="KW-0460">Magnesium</keyword>
<evidence type="ECO:0000256" key="7">
    <source>
        <dbReference type="HAMAP-Rule" id="MF_00558"/>
    </source>
</evidence>
<name>A0A967ADT7_9FLAO</name>
<feature type="binding site" evidence="7">
    <location>
        <begin position="57"/>
        <end position="59"/>
    </location>
    <ligand>
        <name>ATP</name>
        <dbReference type="ChEBI" id="CHEBI:30616"/>
    </ligand>
</feature>
<dbReference type="FunFam" id="3.30.470.20:FF:000002">
    <property type="entry name" value="Succinate--CoA ligase [ADP-forming] subunit beta"/>
    <property type="match status" value="1"/>
</dbReference>
<dbReference type="EMBL" id="JAANAS010000045">
    <property type="protein sequence ID" value="NGZ89890.1"/>
    <property type="molecule type" value="Genomic_DNA"/>
</dbReference>
<dbReference type="PANTHER" id="PTHR11815">
    <property type="entry name" value="SUCCINYL-COA SYNTHETASE BETA CHAIN"/>
    <property type="match status" value="1"/>
</dbReference>
<feature type="binding site" evidence="7">
    <location>
        <position position="50"/>
    </location>
    <ligand>
        <name>ATP</name>
        <dbReference type="ChEBI" id="CHEBI:30616"/>
    </ligand>
</feature>
<feature type="binding site" evidence="7">
    <location>
        <position position="273"/>
    </location>
    <ligand>
        <name>substrate</name>
        <note>ligand shared with subunit alpha</note>
    </ligand>
</feature>
<dbReference type="Gene3D" id="3.30.470.20">
    <property type="entry name" value="ATP-grasp fold, B domain"/>
    <property type="match status" value="1"/>
</dbReference>
<dbReference type="EC" id="6.2.1.5" evidence="7"/>
<dbReference type="Gene3D" id="3.30.1490.20">
    <property type="entry name" value="ATP-grasp fold, A domain"/>
    <property type="match status" value="1"/>
</dbReference>
<comment type="function">
    <text evidence="7">Succinyl-CoA synthetase functions in the citric acid cycle (TCA), coupling the hydrolysis of succinyl-CoA to the synthesis of either ATP or GTP and thus represents the only step of substrate-level phosphorylation in the TCA. The beta subunit provides nucleotide specificity of the enzyme and binds the substrate succinate, while the binding sites for coenzyme A and phosphate are found in the alpha subunit.</text>
</comment>
<evidence type="ECO:0000256" key="4">
    <source>
        <dbReference type="ARBA" id="ARBA00022723"/>
    </source>
</evidence>
<protein>
    <recommendedName>
        <fullName evidence="7">Succinate--CoA ligase [ADP-forming] subunit beta</fullName>
        <ecNumber evidence="7">6.2.1.5</ecNumber>
    </recommendedName>
    <alternativeName>
        <fullName evidence="7">Succinyl-CoA synthetase subunit beta</fullName>
        <shortName evidence="7">SCS-beta</shortName>
    </alternativeName>
</protein>
<dbReference type="NCBIfam" id="TIGR01016">
    <property type="entry name" value="sucCoAbeta"/>
    <property type="match status" value="1"/>
</dbReference>
<dbReference type="PANTHER" id="PTHR11815:SF10">
    <property type="entry name" value="SUCCINATE--COA LIGASE [GDP-FORMING] SUBUNIT BETA, MITOCHONDRIAL"/>
    <property type="match status" value="1"/>
</dbReference>
<dbReference type="RefSeq" id="WP_166400149.1">
    <property type="nucleotide sequence ID" value="NZ_JAANAS010000045.1"/>
</dbReference>
<dbReference type="HAMAP" id="MF_00558">
    <property type="entry name" value="Succ_CoA_beta"/>
    <property type="match status" value="1"/>
</dbReference>
<keyword evidence="4 7" id="KW-0479">Metal-binding</keyword>
<evidence type="ECO:0000259" key="9">
    <source>
        <dbReference type="Pfam" id="PF08442"/>
    </source>
</evidence>
<dbReference type="InterPro" id="IPR017866">
    <property type="entry name" value="Succ-CoA_synthase_bsu_CS"/>
</dbReference>
<dbReference type="NCBIfam" id="NF001913">
    <property type="entry name" value="PRK00696.1"/>
    <property type="match status" value="1"/>
</dbReference>
<feature type="domain" description="ATP-citrate synthase/succinyl-CoA ligase C-terminal" evidence="8">
    <location>
        <begin position="271"/>
        <end position="391"/>
    </location>
</feature>
<keyword evidence="11" id="KW-1185">Reference proteome</keyword>
<dbReference type="Pfam" id="PF00549">
    <property type="entry name" value="Ligase_CoA"/>
    <property type="match status" value="1"/>
</dbReference>
<dbReference type="InterPro" id="IPR005809">
    <property type="entry name" value="Succ_CoA_ligase-like_bsu"/>
</dbReference>
<organism evidence="10 11">
    <name type="scientific">Psychroflexus maritimus</name>
    <dbReference type="NCBI Taxonomy" id="2714865"/>
    <lineage>
        <taxon>Bacteria</taxon>
        <taxon>Pseudomonadati</taxon>
        <taxon>Bacteroidota</taxon>
        <taxon>Flavobacteriia</taxon>
        <taxon>Flavobacteriales</taxon>
        <taxon>Flavobacteriaceae</taxon>
        <taxon>Psychroflexus</taxon>
    </lineage>
</organism>
<dbReference type="GO" id="GO:0006099">
    <property type="term" value="P:tricarboxylic acid cycle"/>
    <property type="evidence" value="ECO:0007669"/>
    <property type="project" value="UniProtKB-UniRule"/>
</dbReference>
<feature type="binding site" evidence="7">
    <location>
        <position position="222"/>
    </location>
    <ligand>
        <name>Mg(2+)</name>
        <dbReference type="ChEBI" id="CHEBI:18420"/>
    </ligand>
</feature>
<comment type="cofactor">
    <cofactor evidence="7">
        <name>Mg(2+)</name>
        <dbReference type="ChEBI" id="CHEBI:18420"/>
    </cofactor>
    <text evidence="7">Binds 1 Mg(2+) ion per subunit.</text>
</comment>
<comment type="caution">
    <text evidence="10">The sequence shown here is derived from an EMBL/GenBank/DDBJ whole genome shotgun (WGS) entry which is preliminary data.</text>
</comment>
<dbReference type="GO" id="GO:0005524">
    <property type="term" value="F:ATP binding"/>
    <property type="evidence" value="ECO:0007669"/>
    <property type="project" value="UniProtKB-UniRule"/>
</dbReference>
<dbReference type="SUPFAM" id="SSF56059">
    <property type="entry name" value="Glutathione synthetase ATP-binding domain-like"/>
    <property type="match status" value="1"/>
</dbReference>
<keyword evidence="7" id="KW-0067">ATP-binding</keyword>
<keyword evidence="5 7" id="KW-0547">Nucleotide-binding</keyword>
<dbReference type="FunFam" id="3.40.50.261:FF:000001">
    <property type="entry name" value="Succinate--CoA ligase [ADP-forming] subunit beta"/>
    <property type="match status" value="1"/>
</dbReference>
<feature type="binding site" evidence="7">
    <location>
        <position position="106"/>
    </location>
    <ligand>
        <name>ATP</name>
        <dbReference type="ChEBI" id="CHEBI:30616"/>
    </ligand>
</feature>
<comment type="subunit">
    <text evidence="7">Heterotetramer of two alpha and two beta subunits.</text>
</comment>
<dbReference type="AlphaFoldDB" id="A0A967ADT7"/>
<comment type="caution">
    <text evidence="7">Lacks conserved residue(s) required for the propagation of feature annotation.</text>
</comment>
<comment type="similarity">
    <text evidence="1 7">Belongs to the succinate/malate CoA ligase beta subunit family.</text>
</comment>
<dbReference type="InterPro" id="IPR013815">
    <property type="entry name" value="ATP_grasp_subdomain_1"/>
</dbReference>
<evidence type="ECO:0000259" key="8">
    <source>
        <dbReference type="Pfam" id="PF00549"/>
    </source>
</evidence>
<keyword evidence="3 7" id="KW-0436">Ligase</keyword>
<dbReference type="GO" id="GO:0004775">
    <property type="term" value="F:succinate-CoA ligase (ADP-forming) activity"/>
    <property type="evidence" value="ECO:0007669"/>
    <property type="project" value="UniProtKB-UniRule"/>
</dbReference>
<evidence type="ECO:0000256" key="3">
    <source>
        <dbReference type="ARBA" id="ARBA00022598"/>
    </source>
</evidence>
<dbReference type="GO" id="GO:0042709">
    <property type="term" value="C:succinate-CoA ligase complex"/>
    <property type="evidence" value="ECO:0007669"/>
    <property type="project" value="TreeGrafter"/>
</dbReference>
<evidence type="ECO:0000313" key="10">
    <source>
        <dbReference type="EMBL" id="NGZ89890.1"/>
    </source>
</evidence>
<evidence type="ECO:0000256" key="1">
    <source>
        <dbReference type="ARBA" id="ARBA00009182"/>
    </source>
</evidence>
<dbReference type="Pfam" id="PF08442">
    <property type="entry name" value="ATP-grasp_2"/>
    <property type="match status" value="1"/>
</dbReference>
<dbReference type="GO" id="GO:0005829">
    <property type="term" value="C:cytosol"/>
    <property type="evidence" value="ECO:0007669"/>
    <property type="project" value="TreeGrafter"/>
</dbReference>
<feature type="domain" description="ATP-grasp fold succinyl-CoA synthetase-type" evidence="9">
    <location>
        <begin position="2"/>
        <end position="210"/>
    </location>
</feature>
<dbReference type="InterPro" id="IPR005811">
    <property type="entry name" value="SUCC_ACL_C"/>
</dbReference>
<accession>A0A967ADT7</accession>
<comment type="catalytic activity">
    <reaction evidence="7">
        <text>succinate + ATP + CoA = succinyl-CoA + ADP + phosphate</text>
        <dbReference type="Rhea" id="RHEA:17661"/>
        <dbReference type="ChEBI" id="CHEBI:30031"/>
        <dbReference type="ChEBI" id="CHEBI:30616"/>
        <dbReference type="ChEBI" id="CHEBI:43474"/>
        <dbReference type="ChEBI" id="CHEBI:57287"/>
        <dbReference type="ChEBI" id="CHEBI:57292"/>
        <dbReference type="ChEBI" id="CHEBI:456216"/>
        <dbReference type="EC" id="6.2.1.5"/>
    </reaction>
</comment>
<sequence>MNLHEYQGKEILSSYGVTIQRGKVATTPEKAVEAAKKLTEETGTGWHVIKAQVHAGGRGKGGGVKLAKNLKEVEEIAGQIIGMNLVTPQTSKEGKKVHQVLIAEDVYYPGDNEPEEYYMSVLLNRATGKNMIMYSPEGGVDIETVAEETPDLIFTEEIDPATGILPFQARKVAFNLGLSGKAFKEMTKFVTALYNAYDGSDSSLFEINPVLKTSDDRILAVDAKVSLDDSALFRHKDYAEMRDKREEDPTEVKAKEVGLSFVNLDGNVGCMVNGAGLAMATMDLIKFAGGEPANFLDVGGTADAKRVEEAFRIILADEKVEAILINIFGGIVRCDRVAQGVVDAYKNLGDQIKVPIIVRLQGTNAVEAKELIDNSGLNVESAVLFQEAADKVQKVLA</sequence>
<comment type="catalytic activity">
    <reaction evidence="7">
        <text>GTP + succinate + CoA = succinyl-CoA + GDP + phosphate</text>
        <dbReference type="Rhea" id="RHEA:22120"/>
        <dbReference type="ChEBI" id="CHEBI:30031"/>
        <dbReference type="ChEBI" id="CHEBI:37565"/>
        <dbReference type="ChEBI" id="CHEBI:43474"/>
        <dbReference type="ChEBI" id="CHEBI:57287"/>
        <dbReference type="ChEBI" id="CHEBI:57292"/>
        <dbReference type="ChEBI" id="CHEBI:58189"/>
    </reaction>
</comment>
<comment type="pathway">
    <text evidence="7">Carbohydrate metabolism; tricarboxylic acid cycle; succinate from succinyl-CoA (ligase route): step 1/1.</text>
</comment>
<dbReference type="GO" id="GO:0000287">
    <property type="term" value="F:magnesium ion binding"/>
    <property type="evidence" value="ECO:0007669"/>
    <property type="project" value="UniProtKB-UniRule"/>
</dbReference>